<dbReference type="SUPFAM" id="SSF52540">
    <property type="entry name" value="P-loop containing nucleoside triphosphate hydrolases"/>
    <property type="match status" value="1"/>
</dbReference>
<dbReference type="InterPro" id="IPR027417">
    <property type="entry name" value="P-loop_NTPase"/>
</dbReference>
<evidence type="ECO:0000256" key="1">
    <source>
        <dbReference type="ARBA" id="ARBA00022741"/>
    </source>
</evidence>
<evidence type="ECO:0000313" key="8">
    <source>
        <dbReference type="Proteomes" id="UP001177023"/>
    </source>
</evidence>
<comment type="caution">
    <text evidence="7">The sequence shown here is derived from an EMBL/GenBank/DDBJ whole genome shotgun (WGS) entry which is preliminary data.</text>
</comment>
<evidence type="ECO:0000313" key="7">
    <source>
        <dbReference type="EMBL" id="CAJ0585384.1"/>
    </source>
</evidence>
<keyword evidence="8" id="KW-1185">Reference proteome</keyword>
<dbReference type="PANTHER" id="PTHR10751">
    <property type="entry name" value="GUANYLATE BINDING PROTEIN"/>
    <property type="match status" value="1"/>
</dbReference>
<dbReference type="Proteomes" id="UP001177023">
    <property type="component" value="Unassembled WGS sequence"/>
</dbReference>
<dbReference type="GO" id="GO:0003924">
    <property type="term" value="F:GTPase activity"/>
    <property type="evidence" value="ECO:0007669"/>
    <property type="project" value="InterPro"/>
</dbReference>
<dbReference type="AlphaFoldDB" id="A0AA36DCT3"/>
<dbReference type="InterPro" id="IPR030386">
    <property type="entry name" value="G_GB1_RHD3_dom"/>
</dbReference>
<dbReference type="GO" id="GO:0005525">
    <property type="term" value="F:GTP binding"/>
    <property type="evidence" value="ECO:0007669"/>
    <property type="project" value="UniProtKB-KW"/>
</dbReference>
<protein>
    <recommendedName>
        <fullName evidence="6">GB1/RHD3-type G domain-containing protein</fullName>
    </recommendedName>
</protein>
<feature type="domain" description="GB1/RHD3-type G" evidence="6">
    <location>
        <begin position="133"/>
        <end position="394"/>
    </location>
</feature>
<gene>
    <name evidence="7" type="ORF">MSPICULIGERA_LOCUS23410</name>
</gene>
<dbReference type="Gene3D" id="3.40.50.300">
    <property type="entry name" value="P-loop containing nucleotide triphosphate hydrolases"/>
    <property type="match status" value="1"/>
</dbReference>
<feature type="compositionally biased region" description="Acidic residues" evidence="5">
    <location>
        <begin position="52"/>
        <end position="61"/>
    </location>
</feature>
<feature type="compositionally biased region" description="Basic and acidic residues" evidence="5">
    <location>
        <begin position="62"/>
        <end position="76"/>
    </location>
</feature>
<dbReference type="Gene3D" id="1.20.58.420">
    <property type="entry name" value="AHSP"/>
    <property type="match status" value="1"/>
</dbReference>
<reference evidence="7" key="1">
    <citation type="submission" date="2023-06" db="EMBL/GenBank/DDBJ databases">
        <authorList>
            <person name="Delattre M."/>
        </authorList>
    </citation>
    <scope>NUCLEOTIDE SEQUENCE</scope>
    <source>
        <strain evidence="7">AF72</strain>
    </source>
</reference>
<dbReference type="InterPro" id="IPR003191">
    <property type="entry name" value="Guanylate-bd/ATL_C"/>
</dbReference>
<comment type="similarity">
    <text evidence="4">Belongs to the TRAFAC class dynamin-like GTPase superfamily. GB1/RHD3 GTPase family.</text>
</comment>
<dbReference type="EMBL" id="CATQJA010002704">
    <property type="protein sequence ID" value="CAJ0585384.1"/>
    <property type="molecule type" value="Genomic_DNA"/>
</dbReference>
<evidence type="ECO:0000256" key="3">
    <source>
        <dbReference type="ARBA" id="ARBA00023134"/>
    </source>
</evidence>
<evidence type="ECO:0000256" key="2">
    <source>
        <dbReference type="ARBA" id="ARBA00022801"/>
    </source>
</evidence>
<organism evidence="7 8">
    <name type="scientific">Mesorhabditis spiculigera</name>
    <dbReference type="NCBI Taxonomy" id="96644"/>
    <lineage>
        <taxon>Eukaryota</taxon>
        <taxon>Metazoa</taxon>
        <taxon>Ecdysozoa</taxon>
        <taxon>Nematoda</taxon>
        <taxon>Chromadorea</taxon>
        <taxon>Rhabditida</taxon>
        <taxon>Rhabditina</taxon>
        <taxon>Rhabditomorpha</taxon>
        <taxon>Rhabditoidea</taxon>
        <taxon>Rhabditidae</taxon>
        <taxon>Mesorhabditinae</taxon>
        <taxon>Mesorhabditis</taxon>
    </lineage>
</organism>
<evidence type="ECO:0000256" key="4">
    <source>
        <dbReference type="PROSITE-ProRule" id="PRU01052"/>
    </source>
</evidence>
<keyword evidence="2" id="KW-0378">Hydrolase</keyword>
<feature type="non-terminal residue" evidence="7">
    <location>
        <position position="531"/>
    </location>
</feature>
<dbReference type="CDD" id="cd01851">
    <property type="entry name" value="GBP"/>
    <property type="match status" value="1"/>
</dbReference>
<dbReference type="SUPFAM" id="SSF48340">
    <property type="entry name" value="Interferon-induced guanylate-binding protein 1 (GBP1), C-terminal domain"/>
    <property type="match status" value="1"/>
</dbReference>
<dbReference type="Pfam" id="PF02841">
    <property type="entry name" value="GBP_C"/>
    <property type="match status" value="1"/>
</dbReference>
<evidence type="ECO:0000259" key="6">
    <source>
        <dbReference type="PROSITE" id="PS51715"/>
    </source>
</evidence>
<dbReference type="InterPro" id="IPR036543">
    <property type="entry name" value="Guanylate-bd_C_sf"/>
</dbReference>
<dbReference type="InterPro" id="IPR015894">
    <property type="entry name" value="Guanylate-bd_N"/>
</dbReference>
<feature type="region of interest" description="Disordered" evidence="5">
    <location>
        <begin position="52"/>
        <end position="93"/>
    </location>
</feature>
<dbReference type="PROSITE" id="PS51715">
    <property type="entry name" value="G_GB1_RHD3"/>
    <property type="match status" value="1"/>
</dbReference>
<proteinExistence type="inferred from homology"/>
<dbReference type="Pfam" id="PF02263">
    <property type="entry name" value="GBP"/>
    <property type="match status" value="1"/>
</dbReference>
<keyword evidence="3" id="KW-0342">GTP-binding</keyword>
<sequence length="531" mass="59577">MKAVGERGGSRQPTIRSTLCLLARQIFHDFVLPIYGAVLNLFGLGVANCQESDDETQENDSNDAHPRRPPTVEHVSRRSSKNRSQIKNTAGRAKATSAVAVRILKTQDEGAEDRFHFNEGTLSAILCDKKYADKKVSVISIAGAFRQGKSFMLNFFMRYLLAVERNRGKEDVNWLESVDPLDAFFSWRNGPEGETNGIHICRPFVLRDFYGEEYVVILMDTQGAFDNTATFGDCTTIFALSTLVSSVQIYNLMRTIGENDLQHLQYFAEFGRMTAGKASNPGKEAKADLNNGAKAPFQTLTFLVRDWSSPHKYPYGYDGGQKYLDWVMQVRPQQHEELKGVRNHIRNCFFEMSCFLMPNPGRIVDESPDFHGDLEVVEGKFKKSLLELIPSVVGNGNHVLKKINGREVTCEELFFYFKAYITVFRDGSLPTPSTMLIATAKAENMRAAKAALSSYNLGMESVCGPKKPYVRRLQATHEAYKKVAMETFRGGMMSESPVAEEFRVELEEDIEVDRIHCGPVTSALDGLRAIS</sequence>
<evidence type="ECO:0000256" key="5">
    <source>
        <dbReference type="SAM" id="MobiDB-lite"/>
    </source>
</evidence>
<accession>A0AA36DCT3</accession>
<keyword evidence="1" id="KW-0547">Nucleotide-binding</keyword>
<name>A0AA36DCT3_9BILA</name>